<dbReference type="Pfam" id="PF02618">
    <property type="entry name" value="YceG"/>
    <property type="match status" value="1"/>
</dbReference>
<accession>A0A1F6WNC3</accession>
<keyword evidence="1 7" id="KW-1003">Cell membrane</keyword>
<dbReference type="Gene3D" id="3.30.1490.480">
    <property type="entry name" value="Endolytic murein transglycosylase"/>
    <property type="match status" value="1"/>
</dbReference>
<protein>
    <recommendedName>
        <fullName evidence="7">Endolytic murein transglycosylase</fullName>
        <ecNumber evidence="7">4.2.2.29</ecNumber>
    </recommendedName>
    <alternativeName>
        <fullName evidence="7">Peptidoglycan lytic transglycosylase</fullName>
    </alternativeName>
    <alternativeName>
        <fullName evidence="7">Peptidoglycan polymerization terminase</fullName>
    </alternativeName>
</protein>
<dbReference type="NCBIfam" id="TIGR00247">
    <property type="entry name" value="endolytic transglycosylase MltG"/>
    <property type="match status" value="1"/>
</dbReference>
<dbReference type="STRING" id="1801766.A2997_00175"/>
<dbReference type="GO" id="GO:0071555">
    <property type="term" value="P:cell wall organization"/>
    <property type="evidence" value="ECO:0007669"/>
    <property type="project" value="UniProtKB-KW"/>
</dbReference>
<sequence>MDELNYNTYNKSSDKRFSLKNSREVTLYTSGAISNFARFILVIGIITCTIILFIIIIMLPPRDFPAKSIFYIDEGKSLIEVANDLKDNNFIRSSILISILIKISGNADHVQAGDYIFEKPLPLFTIASRITEGRYGDIFVRVTLPEGSTLKQMSDILANNIKEFNSDYFLEKATQYNGYLFPNTYFFFPRVEEDVIIEKMQNEFSKQLREIIPERIADITPEDLRKYIIMASILEREANSKEDIYVISGILWKRIEKGMPLQVDASFNYLFNKSSDQVTQSDMEYDSPYNTYKYKGLPPGPLGNPGALSIDASFHPAASPYIYYLHDADGVAHFAKALSEHVRNKKEFLK</sequence>
<dbReference type="EC" id="4.2.2.29" evidence="7"/>
<keyword evidence="3 7" id="KW-1133">Transmembrane helix</keyword>
<evidence type="ECO:0000256" key="6">
    <source>
        <dbReference type="ARBA" id="ARBA00023316"/>
    </source>
</evidence>
<comment type="function">
    <text evidence="7">Functions as a peptidoglycan terminase that cleaves nascent peptidoglycan strands endolytically to terminate their elongation.</text>
</comment>
<keyword evidence="6 7" id="KW-0961">Cell wall biogenesis/degradation</keyword>
<evidence type="ECO:0000256" key="5">
    <source>
        <dbReference type="ARBA" id="ARBA00023239"/>
    </source>
</evidence>
<dbReference type="EMBL" id="MFUQ01000021">
    <property type="protein sequence ID" value="OGI83245.1"/>
    <property type="molecule type" value="Genomic_DNA"/>
</dbReference>
<evidence type="ECO:0000256" key="4">
    <source>
        <dbReference type="ARBA" id="ARBA00023136"/>
    </source>
</evidence>
<dbReference type="HAMAP" id="MF_02065">
    <property type="entry name" value="MltG"/>
    <property type="match status" value="1"/>
</dbReference>
<comment type="similarity">
    <text evidence="7">Belongs to the transglycosylase MltG family.</text>
</comment>
<evidence type="ECO:0000313" key="8">
    <source>
        <dbReference type="EMBL" id="OGI83245.1"/>
    </source>
</evidence>
<keyword evidence="5 7" id="KW-0456">Lyase</keyword>
<dbReference type="PANTHER" id="PTHR30518">
    <property type="entry name" value="ENDOLYTIC MUREIN TRANSGLYCOSYLASE"/>
    <property type="match status" value="1"/>
</dbReference>
<dbReference type="GO" id="GO:0005886">
    <property type="term" value="C:plasma membrane"/>
    <property type="evidence" value="ECO:0007669"/>
    <property type="project" value="UniProtKB-SubCell"/>
</dbReference>
<evidence type="ECO:0000256" key="7">
    <source>
        <dbReference type="HAMAP-Rule" id="MF_02065"/>
    </source>
</evidence>
<feature type="transmembrane region" description="Helical" evidence="7">
    <location>
        <begin position="36"/>
        <end position="59"/>
    </location>
</feature>
<proteinExistence type="inferred from homology"/>
<dbReference type="GO" id="GO:0008932">
    <property type="term" value="F:lytic endotransglycosylase activity"/>
    <property type="evidence" value="ECO:0007669"/>
    <property type="project" value="UniProtKB-UniRule"/>
</dbReference>
<dbReference type="Proteomes" id="UP000179448">
    <property type="component" value="Unassembled WGS sequence"/>
</dbReference>
<keyword evidence="2 7" id="KW-0812">Transmembrane</keyword>
<evidence type="ECO:0000256" key="3">
    <source>
        <dbReference type="ARBA" id="ARBA00022989"/>
    </source>
</evidence>
<comment type="caution">
    <text evidence="8">The sequence shown here is derived from an EMBL/GenBank/DDBJ whole genome shotgun (WGS) entry which is preliminary data.</text>
</comment>
<evidence type="ECO:0000256" key="1">
    <source>
        <dbReference type="ARBA" id="ARBA00022475"/>
    </source>
</evidence>
<evidence type="ECO:0000313" key="9">
    <source>
        <dbReference type="Proteomes" id="UP000179448"/>
    </source>
</evidence>
<name>A0A1F6WNC3_9BACT</name>
<feature type="site" description="Important for catalytic activity" evidence="7">
    <location>
        <position position="237"/>
    </location>
</feature>
<comment type="catalytic activity">
    <reaction evidence="7">
        <text>a peptidoglycan chain = a peptidoglycan chain with N-acetyl-1,6-anhydromuramyl-[peptide] at the reducing end + a peptidoglycan chain with N-acetylglucosamine at the non-reducing end.</text>
        <dbReference type="EC" id="4.2.2.29"/>
    </reaction>
</comment>
<reference evidence="8 9" key="1">
    <citation type="journal article" date="2016" name="Nat. Commun.">
        <title>Thousands of microbial genomes shed light on interconnected biogeochemical processes in an aquifer system.</title>
        <authorList>
            <person name="Anantharaman K."/>
            <person name="Brown C.T."/>
            <person name="Hug L.A."/>
            <person name="Sharon I."/>
            <person name="Castelle C.J."/>
            <person name="Probst A.J."/>
            <person name="Thomas B.C."/>
            <person name="Singh A."/>
            <person name="Wilkins M.J."/>
            <person name="Karaoz U."/>
            <person name="Brodie E.L."/>
            <person name="Williams K.H."/>
            <person name="Hubbard S.S."/>
            <person name="Banfield J.F."/>
        </authorList>
    </citation>
    <scope>NUCLEOTIDE SEQUENCE [LARGE SCALE GENOMIC DNA]</scope>
</reference>
<dbReference type="GO" id="GO:0009252">
    <property type="term" value="P:peptidoglycan biosynthetic process"/>
    <property type="evidence" value="ECO:0007669"/>
    <property type="project" value="UniProtKB-UniRule"/>
</dbReference>
<gene>
    <name evidence="7" type="primary">mltG</name>
    <name evidence="8" type="ORF">A2997_00175</name>
</gene>
<dbReference type="InterPro" id="IPR003770">
    <property type="entry name" value="MLTG-like"/>
</dbReference>
<dbReference type="AlphaFoldDB" id="A0A1F6WNC3"/>
<keyword evidence="4 7" id="KW-0472">Membrane</keyword>
<organism evidence="8 9">
    <name type="scientific">Candidatus Nomurabacteria bacterium RIFCSPLOWO2_01_FULL_36_10b</name>
    <dbReference type="NCBI Taxonomy" id="1801766"/>
    <lineage>
        <taxon>Bacteria</taxon>
        <taxon>Candidatus Nomuraibacteriota</taxon>
    </lineage>
</organism>
<evidence type="ECO:0000256" key="2">
    <source>
        <dbReference type="ARBA" id="ARBA00022692"/>
    </source>
</evidence>
<comment type="subcellular location">
    <subcellularLocation>
        <location evidence="7">Cell membrane</location>
        <topology evidence="7">Single-pass membrane protein</topology>
    </subcellularLocation>
</comment>
<dbReference type="PANTHER" id="PTHR30518:SF2">
    <property type="entry name" value="ENDOLYTIC MUREIN TRANSGLYCOSYLASE"/>
    <property type="match status" value="1"/>
</dbReference>